<name>A0AAV9XHS3_9PEZI</name>
<organism evidence="1 2">
    <name type="scientific">Orbilia ellipsospora</name>
    <dbReference type="NCBI Taxonomy" id="2528407"/>
    <lineage>
        <taxon>Eukaryota</taxon>
        <taxon>Fungi</taxon>
        <taxon>Dikarya</taxon>
        <taxon>Ascomycota</taxon>
        <taxon>Pezizomycotina</taxon>
        <taxon>Orbiliomycetes</taxon>
        <taxon>Orbiliales</taxon>
        <taxon>Orbiliaceae</taxon>
        <taxon>Orbilia</taxon>
    </lineage>
</organism>
<comment type="caution">
    <text evidence="1">The sequence shown here is derived from an EMBL/GenBank/DDBJ whole genome shotgun (WGS) entry which is preliminary data.</text>
</comment>
<gene>
    <name evidence="1" type="ORF">TWF694_009613</name>
</gene>
<protein>
    <recommendedName>
        <fullName evidence="3">F-box domain-containing protein</fullName>
    </recommendedName>
</protein>
<keyword evidence="2" id="KW-1185">Reference proteome</keyword>
<dbReference type="Proteomes" id="UP001365542">
    <property type="component" value="Unassembled WGS sequence"/>
</dbReference>
<proteinExistence type="predicted"/>
<sequence length="230" mass="26377">MPSNLLDSSTFVFRDLQRLHLSFPHGTKFLNILGTDLIPGSLYRIFDACKDTLKAIRLEICAPGRGPGLGLTDLKNIFGGGQVTPISFPKLEELYLCSFIAPAPDLERLITSSPQLHCLWFISVLLYGPSFHWRKFVNEIVNPSRIDRLRLARFGGGSLFEIVPDPSQVRWNDIAGGSVFDFTEPDPDGWRRVKRYKDERLEPRHGWLVRETSRYEVFVDEEYPLFVYND</sequence>
<evidence type="ECO:0000313" key="2">
    <source>
        <dbReference type="Proteomes" id="UP001365542"/>
    </source>
</evidence>
<dbReference type="EMBL" id="JAVHJO010000006">
    <property type="protein sequence ID" value="KAK6539388.1"/>
    <property type="molecule type" value="Genomic_DNA"/>
</dbReference>
<evidence type="ECO:0008006" key="3">
    <source>
        <dbReference type="Google" id="ProtNLM"/>
    </source>
</evidence>
<dbReference type="AlphaFoldDB" id="A0AAV9XHS3"/>
<evidence type="ECO:0000313" key="1">
    <source>
        <dbReference type="EMBL" id="KAK6539388.1"/>
    </source>
</evidence>
<reference evidence="1 2" key="1">
    <citation type="submission" date="2019-10" db="EMBL/GenBank/DDBJ databases">
        <authorList>
            <person name="Palmer J.M."/>
        </authorList>
    </citation>
    <scope>NUCLEOTIDE SEQUENCE [LARGE SCALE GENOMIC DNA]</scope>
    <source>
        <strain evidence="1 2">TWF694</strain>
    </source>
</reference>
<accession>A0AAV9XHS3</accession>